<dbReference type="CDD" id="cd16907">
    <property type="entry name" value="YEATS_YEATS2_like"/>
    <property type="match status" value="1"/>
</dbReference>
<comment type="subcellular location">
    <subcellularLocation>
        <location evidence="2">Nucleus</location>
    </subcellularLocation>
</comment>
<dbReference type="Pfam" id="PF03366">
    <property type="entry name" value="YEATS"/>
    <property type="match status" value="1"/>
</dbReference>
<reference evidence="5 6" key="1">
    <citation type="submission" date="2024-05" db="EMBL/GenBank/DDBJ databases">
        <title>Genetic variation in Jamaican populations of the coffee berry borer (Hypothenemus hampei).</title>
        <authorList>
            <person name="Errbii M."/>
            <person name="Myrie A."/>
        </authorList>
    </citation>
    <scope>NUCLEOTIDE SEQUENCE [LARGE SCALE GENOMIC DNA]</scope>
    <source>
        <strain evidence="5">JA-Hopewell-2020-01-JO</strain>
        <tissue evidence="5">Whole body</tissue>
    </source>
</reference>
<dbReference type="InterPro" id="IPR055127">
    <property type="entry name" value="YEATS2_3HBD"/>
</dbReference>
<dbReference type="InterPro" id="IPR038704">
    <property type="entry name" value="YEAST_sf"/>
</dbReference>
<dbReference type="Gene3D" id="2.60.40.1970">
    <property type="entry name" value="YEATS domain"/>
    <property type="match status" value="1"/>
</dbReference>
<evidence type="ECO:0000259" key="4">
    <source>
        <dbReference type="PROSITE" id="PS51037"/>
    </source>
</evidence>
<evidence type="ECO:0000313" key="5">
    <source>
        <dbReference type="EMBL" id="KAL1509018.1"/>
    </source>
</evidence>
<proteinExistence type="predicted"/>
<keyword evidence="1 2" id="KW-0539">Nucleus</keyword>
<evidence type="ECO:0000256" key="1">
    <source>
        <dbReference type="ARBA" id="ARBA00023242"/>
    </source>
</evidence>
<feature type="region of interest" description="Disordered" evidence="3">
    <location>
        <begin position="434"/>
        <end position="457"/>
    </location>
</feature>
<organism evidence="5 6">
    <name type="scientific">Hypothenemus hampei</name>
    <name type="common">Coffee berry borer</name>
    <dbReference type="NCBI Taxonomy" id="57062"/>
    <lineage>
        <taxon>Eukaryota</taxon>
        <taxon>Metazoa</taxon>
        <taxon>Ecdysozoa</taxon>
        <taxon>Arthropoda</taxon>
        <taxon>Hexapoda</taxon>
        <taxon>Insecta</taxon>
        <taxon>Pterygota</taxon>
        <taxon>Neoptera</taxon>
        <taxon>Endopterygota</taxon>
        <taxon>Coleoptera</taxon>
        <taxon>Polyphaga</taxon>
        <taxon>Cucujiformia</taxon>
        <taxon>Curculionidae</taxon>
        <taxon>Scolytinae</taxon>
        <taxon>Hypothenemus</taxon>
    </lineage>
</organism>
<feature type="compositionally biased region" description="Basic and acidic residues" evidence="3">
    <location>
        <begin position="446"/>
        <end position="456"/>
    </location>
</feature>
<feature type="domain" description="YEATS" evidence="4">
    <location>
        <begin position="187"/>
        <end position="331"/>
    </location>
</feature>
<accession>A0ABD1F190</accession>
<dbReference type="EMBL" id="JBDJPC010000003">
    <property type="protein sequence ID" value="KAL1509018.1"/>
    <property type="molecule type" value="Genomic_DNA"/>
</dbReference>
<evidence type="ECO:0000256" key="3">
    <source>
        <dbReference type="SAM" id="MobiDB-lite"/>
    </source>
</evidence>
<dbReference type="AlphaFoldDB" id="A0ABD1F190"/>
<dbReference type="GO" id="GO:0005634">
    <property type="term" value="C:nucleus"/>
    <property type="evidence" value="ECO:0007669"/>
    <property type="project" value="UniProtKB-SubCell"/>
</dbReference>
<keyword evidence="6" id="KW-1185">Reference proteome</keyword>
<dbReference type="InterPro" id="IPR005033">
    <property type="entry name" value="YEATS"/>
</dbReference>
<dbReference type="PANTHER" id="PTHR23195">
    <property type="entry name" value="YEATS DOMAIN"/>
    <property type="match status" value="1"/>
</dbReference>
<gene>
    <name evidence="5" type="ORF">ABEB36_003825</name>
</gene>
<feature type="region of interest" description="Disordered" evidence="3">
    <location>
        <begin position="340"/>
        <end position="359"/>
    </location>
</feature>
<evidence type="ECO:0000313" key="6">
    <source>
        <dbReference type="Proteomes" id="UP001566132"/>
    </source>
</evidence>
<dbReference type="PROSITE" id="PS51037">
    <property type="entry name" value="YEATS"/>
    <property type="match status" value="1"/>
</dbReference>
<dbReference type="Proteomes" id="UP001566132">
    <property type="component" value="Unassembled WGS sequence"/>
</dbReference>
<sequence length="788" mass="91085">MDQNENKNNQLEIDPDYESTNTALRRVEFQEDVENKLTEEKIKTVIQEEFDKELQLRQKQLEEIEDTIFKAQKLLHIVRYVLISSFYNCKTTDSDIASTSANDPSNLFVDQKRIHPAVKRLLGDNANNIHLLLGRGKRKSITVNQTSNELSEPKRIKLETGKNSTETATATATSNIIKVETEKNSPLRKRTKVQYKVIIGNISYFKKSLEQNNTTHKWMVYVKLIKGFNNSCEVTNDMLSKVIFYLHPSYKPHDVVEISQPPYHLSRRGWGEFPLRLKICFKSPMNKPVDVIHQLKLDNTFTERQTLGNQTTVPIFLYDDLVQSSDPITNSFIKKEDELASMESKEKDHDYCDDNDDNNKGKQEVFLDVLSDQITTTKHEKPSKVERTDVILRDHAYSLPLHKEGQKSPKKNKSPIKQAYNELIYGLGPHYLDPLKSRSRNSRSKNNIDKTQKDAKSSIQVLKTVTGQSIHFLPDSFNQLLLTNGNLVSVKLVKSPKTIADHSSQIFRHSKGVPTNPERDFLKLPEHKFKNMGEVLPYLFKKLPLWTSEANNLDFKCTYPFCARSEQEYLSWNVGKRLSSEWSRAKLIKRIVSTEPCSKFWTTKAIFMYGRSHSYTPMVKSYKLFQKESQEKQLILNCYQNECQNGVLPIAITQNDEPINISSPEKSVINHLELDSTDNCLNINDQKFAQECAFIKETALDCGVILKPEKLVPGVTMNTSERIILEAVKCFAENLIRRSRNRFLCQRNSNNQDDTITCKEIEMVLEERKEFQTIKKFKEKKMTMDFFS</sequence>
<protein>
    <recommendedName>
        <fullName evidence="4">YEATS domain-containing protein</fullName>
    </recommendedName>
</protein>
<name>A0ABD1F190_HYPHA</name>
<comment type="caution">
    <text evidence="5">The sequence shown here is derived from an EMBL/GenBank/DDBJ whole genome shotgun (WGS) entry which is preliminary data.</text>
</comment>
<evidence type="ECO:0000256" key="2">
    <source>
        <dbReference type="PROSITE-ProRule" id="PRU00376"/>
    </source>
</evidence>
<dbReference type="InterPro" id="IPR055129">
    <property type="entry name" value="YEATS_dom"/>
</dbReference>
<dbReference type="Pfam" id="PF22951">
    <property type="entry name" value="3HBD"/>
    <property type="match status" value="1"/>
</dbReference>